<sequence>MINLVEYIIGYHCAPAIRGIKVANLVAIPRNVDTMVASVLSDYNTQFNPKGLHFYELCHCKERRLLLVYRKKMLDDYLRQPGHMAFLKRYGYDARESLEAWLVRLRRRVETEVDFPHEIGLFLGYPLVDVKAFIASKGNGYKLCGEWKVYENQVSAMRSFYCFRVCREFCHTELLNGKALGALVAATAC</sequence>
<name>A0ABS2GEC6_9FIRM</name>
<gene>
    <name evidence="1" type="ORF">H6A01_02260</name>
</gene>
<evidence type="ECO:0000313" key="2">
    <source>
        <dbReference type="Proteomes" id="UP000707138"/>
    </source>
</evidence>
<evidence type="ECO:0000313" key="1">
    <source>
        <dbReference type="EMBL" id="MBM6912155.1"/>
    </source>
</evidence>
<accession>A0ABS2GEC6</accession>
<comment type="caution">
    <text evidence="1">The sequence shown here is derived from an EMBL/GenBank/DDBJ whole genome shotgun (WGS) entry which is preliminary data.</text>
</comment>
<dbReference type="Proteomes" id="UP000707138">
    <property type="component" value="Unassembled WGS sequence"/>
</dbReference>
<dbReference type="EMBL" id="JACJLA010000003">
    <property type="protein sequence ID" value="MBM6912155.1"/>
    <property type="molecule type" value="Genomic_DNA"/>
</dbReference>
<protein>
    <submittedName>
        <fullName evidence="1">DUF3793 family protein</fullName>
    </submittedName>
</protein>
<proteinExistence type="predicted"/>
<reference evidence="1 2" key="1">
    <citation type="journal article" date="2021" name="Sci. Rep.">
        <title>The distribution of antibiotic resistance genes in chicken gut microbiota commensals.</title>
        <authorList>
            <person name="Juricova H."/>
            <person name="Matiasovicova J."/>
            <person name="Kubasova T."/>
            <person name="Cejkova D."/>
            <person name="Rychlik I."/>
        </authorList>
    </citation>
    <scope>NUCLEOTIDE SEQUENCE [LARGE SCALE GENOMIC DNA]</scope>
    <source>
        <strain evidence="1 2">An537</strain>
    </source>
</reference>
<organism evidence="1 2">
    <name type="scientific">Veillonella magna</name>
    <dbReference type="NCBI Taxonomy" id="464322"/>
    <lineage>
        <taxon>Bacteria</taxon>
        <taxon>Bacillati</taxon>
        <taxon>Bacillota</taxon>
        <taxon>Negativicutes</taxon>
        <taxon>Veillonellales</taxon>
        <taxon>Veillonellaceae</taxon>
        <taxon>Veillonella</taxon>
    </lineage>
</organism>
<dbReference type="RefSeq" id="WP_028255306.1">
    <property type="nucleotide sequence ID" value="NZ_CAUGKU010000001.1"/>
</dbReference>
<dbReference type="InterPro" id="IPR024523">
    <property type="entry name" value="DUF3793"/>
</dbReference>
<keyword evidence="2" id="KW-1185">Reference proteome</keyword>
<dbReference type="Pfam" id="PF12672">
    <property type="entry name" value="DUF3793"/>
    <property type="match status" value="1"/>
</dbReference>